<evidence type="ECO:0000256" key="1">
    <source>
        <dbReference type="ARBA" id="ARBA00000971"/>
    </source>
</evidence>
<accession>A0ABP4ZSQ8</accession>
<comment type="similarity">
    <text evidence="2">Belongs to the FKBP-type PPIase family.</text>
</comment>
<dbReference type="EMBL" id="BAAANL010000003">
    <property type="protein sequence ID" value="GAA1862568.1"/>
    <property type="molecule type" value="Genomic_DNA"/>
</dbReference>
<feature type="compositionally biased region" description="Low complexity" evidence="7">
    <location>
        <begin position="30"/>
        <end position="61"/>
    </location>
</feature>
<evidence type="ECO:0000256" key="8">
    <source>
        <dbReference type="SAM" id="SignalP"/>
    </source>
</evidence>
<dbReference type="Pfam" id="PF00254">
    <property type="entry name" value="FKBP_C"/>
    <property type="match status" value="1"/>
</dbReference>
<evidence type="ECO:0000256" key="6">
    <source>
        <dbReference type="PROSITE-ProRule" id="PRU00277"/>
    </source>
</evidence>
<organism evidence="10 11">
    <name type="scientific">Myceligenerans crystallogenes</name>
    <dbReference type="NCBI Taxonomy" id="316335"/>
    <lineage>
        <taxon>Bacteria</taxon>
        <taxon>Bacillati</taxon>
        <taxon>Actinomycetota</taxon>
        <taxon>Actinomycetes</taxon>
        <taxon>Micrococcales</taxon>
        <taxon>Promicromonosporaceae</taxon>
        <taxon>Myceligenerans</taxon>
    </lineage>
</organism>
<keyword evidence="4 6" id="KW-0697">Rotamase</keyword>
<dbReference type="InterPro" id="IPR046357">
    <property type="entry name" value="PPIase_dom_sf"/>
</dbReference>
<dbReference type="Proteomes" id="UP001501094">
    <property type="component" value="Unassembled WGS sequence"/>
</dbReference>
<dbReference type="PANTHER" id="PTHR43811:SF19">
    <property type="entry name" value="39 KDA FK506-BINDING NUCLEAR PROTEIN"/>
    <property type="match status" value="1"/>
</dbReference>
<dbReference type="SUPFAM" id="SSF54534">
    <property type="entry name" value="FKBP-like"/>
    <property type="match status" value="2"/>
</dbReference>
<dbReference type="PROSITE" id="PS50059">
    <property type="entry name" value="FKBP_PPIASE"/>
    <property type="match status" value="1"/>
</dbReference>
<evidence type="ECO:0000256" key="5">
    <source>
        <dbReference type="ARBA" id="ARBA00023235"/>
    </source>
</evidence>
<evidence type="ECO:0000256" key="2">
    <source>
        <dbReference type="ARBA" id="ARBA00006577"/>
    </source>
</evidence>
<feature type="signal peptide" evidence="8">
    <location>
        <begin position="1"/>
        <end position="21"/>
    </location>
</feature>
<comment type="catalytic activity">
    <reaction evidence="1 6">
        <text>[protein]-peptidylproline (omega=180) = [protein]-peptidylproline (omega=0)</text>
        <dbReference type="Rhea" id="RHEA:16237"/>
        <dbReference type="Rhea" id="RHEA-COMP:10747"/>
        <dbReference type="Rhea" id="RHEA-COMP:10748"/>
        <dbReference type="ChEBI" id="CHEBI:83833"/>
        <dbReference type="ChEBI" id="CHEBI:83834"/>
        <dbReference type="EC" id="5.2.1.8"/>
    </reaction>
</comment>
<reference evidence="11" key="1">
    <citation type="journal article" date="2019" name="Int. J. Syst. Evol. Microbiol.">
        <title>The Global Catalogue of Microorganisms (GCM) 10K type strain sequencing project: providing services to taxonomists for standard genome sequencing and annotation.</title>
        <authorList>
            <consortium name="The Broad Institute Genomics Platform"/>
            <consortium name="The Broad Institute Genome Sequencing Center for Infectious Disease"/>
            <person name="Wu L."/>
            <person name="Ma J."/>
        </authorList>
    </citation>
    <scope>NUCLEOTIDE SEQUENCE [LARGE SCALE GENOMIC DNA]</scope>
    <source>
        <strain evidence="11">JCM 14326</strain>
    </source>
</reference>
<dbReference type="PANTHER" id="PTHR43811">
    <property type="entry name" value="FKBP-TYPE PEPTIDYL-PROLYL CIS-TRANS ISOMERASE FKPA"/>
    <property type="match status" value="1"/>
</dbReference>
<evidence type="ECO:0000256" key="3">
    <source>
        <dbReference type="ARBA" id="ARBA00013194"/>
    </source>
</evidence>
<dbReference type="EC" id="5.2.1.8" evidence="3 6"/>
<dbReference type="InterPro" id="IPR001179">
    <property type="entry name" value="PPIase_FKBP_dom"/>
</dbReference>
<evidence type="ECO:0000259" key="9">
    <source>
        <dbReference type="PROSITE" id="PS50059"/>
    </source>
</evidence>
<feature type="domain" description="PPIase FKBP-type" evidence="9">
    <location>
        <begin position="257"/>
        <end position="342"/>
    </location>
</feature>
<evidence type="ECO:0000313" key="10">
    <source>
        <dbReference type="EMBL" id="GAA1862568.1"/>
    </source>
</evidence>
<dbReference type="PROSITE" id="PS51257">
    <property type="entry name" value="PROKAR_LIPOPROTEIN"/>
    <property type="match status" value="1"/>
</dbReference>
<gene>
    <name evidence="10" type="ORF">GCM10009751_20470</name>
</gene>
<keyword evidence="5 6" id="KW-0413">Isomerase</keyword>
<keyword evidence="8" id="KW-0732">Signal</keyword>
<name>A0ABP4ZSQ8_9MICO</name>
<protein>
    <recommendedName>
        <fullName evidence="3 6">peptidylprolyl isomerase</fullName>
        <ecNumber evidence="3 6">5.2.1.8</ecNumber>
    </recommendedName>
</protein>
<feature type="region of interest" description="Disordered" evidence="7">
    <location>
        <begin position="23"/>
        <end position="73"/>
    </location>
</feature>
<feature type="chain" id="PRO_5047476132" description="peptidylprolyl isomerase" evidence="8">
    <location>
        <begin position="22"/>
        <end position="347"/>
    </location>
</feature>
<comment type="caution">
    <text evidence="10">The sequence shown here is derived from an EMBL/GenBank/DDBJ whole genome shotgun (WGS) entry which is preliminary data.</text>
</comment>
<dbReference type="RefSeq" id="WP_344102248.1">
    <property type="nucleotide sequence ID" value="NZ_BAAANL010000003.1"/>
</dbReference>
<proteinExistence type="inferred from homology"/>
<dbReference type="Gene3D" id="3.10.50.40">
    <property type="match status" value="2"/>
</dbReference>
<evidence type="ECO:0000256" key="7">
    <source>
        <dbReference type="SAM" id="MobiDB-lite"/>
    </source>
</evidence>
<evidence type="ECO:0000256" key="4">
    <source>
        <dbReference type="ARBA" id="ARBA00023110"/>
    </source>
</evidence>
<evidence type="ECO:0000313" key="11">
    <source>
        <dbReference type="Proteomes" id="UP001501094"/>
    </source>
</evidence>
<sequence length="347" mass="35178">MKQRTTAGLAAFALGSALVLAGCGTGDSSGGDASASASGSPAASASPVVAGGTCEAQEQPAPEQPAPTDADQKAVEAIEVEGKPGEEPEDVSFKTPLTLEGAGYNVLDKGDGAAIEEGDEVTFHDYTVNGADGKALPSSTWEKGAEPTVMTFGDPTFPPVLTEPFTGINVGARLVVALAGQDGSVQVHVLDVVDAKAKEPTPTKAEGEPVEPVEGLPTVELAEDGAPTLTIEDSFEEPSELVVQPLIEGDGAKVTKEDEVTVQYLGCLIDGTSFDSSWGRGAPASFPLNGVIPAWTNGLDGQTVGSQLLLVAPPADAYGEDPAAHELGGKTLVFVVDILSAKKAAQG</sequence>
<keyword evidence="11" id="KW-1185">Reference proteome</keyword>
<dbReference type="GO" id="GO:0016853">
    <property type="term" value="F:isomerase activity"/>
    <property type="evidence" value="ECO:0007669"/>
    <property type="project" value="UniProtKB-KW"/>
</dbReference>